<comment type="caution">
    <text evidence="2">The sequence shown here is derived from an EMBL/GenBank/DDBJ whole genome shotgun (WGS) entry which is preliminary data.</text>
</comment>
<sequence length="118" mass="13364">MSRDCWFIAPTLFRGIPRPNFSSKSGLFSGLHRKCAAADLRYVFIGSMNLDSRSRAINIEIGAMLYSRSWPKNCQKILERNMSGENAWHVQMNEQKSCFSKIAERLAPASQRAMDCSA</sequence>
<dbReference type="Gene3D" id="3.30.870.10">
    <property type="entry name" value="Endonuclease Chain A"/>
    <property type="match status" value="1"/>
</dbReference>
<dbReference type="PANTHER" id="PTHR21248:SF12">
    <property type="entry name" value="CARDIOLIPIN SYNTHASE C"/>
    <property type="match status" value="1"/>
</dbReference>
<organism evidence="2 3">
    <name type="scientific">Candidatus Seongchinamella marina</name>
    <dbReference type="NCBI Taxonomy" id="2518990"/>
    <lineage>
        <taxon>Bacteria</taxon>
        <taxon>Pseudomonadati</taxon>
        <taxon>Pseudomonadota</taxon>
        <taxon>Gammaproteobacteria</taxon>
        <taxon>Cellvibrionales</taxon>
        <taxon>Halieaceae</taxon>
        <taxon>Seongchinamella</taxon>
    </lineage>
</organism>
<evidence type="ECO:0000313" key="2">
    <source>
        <dbReference type="EMBL" id="MCX2975247.1"/>
    </source>
</evidence>
<dbReference type="InterPro" id="IPR025202">
    <property type="entry name" value="PLD-like_dom"/>
</dbReference>
<reference evidence="2" key="1">
    <citation type="submission" date="2019-02" db="EMBL/GenBank/DDBJ databases">
        <authorList>
            <person name="Li S.-H."/>
        </authorList>
    </citation>
    <scope>NUCLEOTIDE SEQUENCE</scope>
    <source>
        <strain evidence="2">IMCC8485</strain>
    </source>
</reference>
<dbReference type="SUPFAM" id="SSF56024">
    <property type="entry name" value="Phospholipase D/nuclease"/>
    <property type="match status" value="1"/>
</dbReference>
<protein>
    <recommendedName>
        <fullName evidence="1">PLD phosphodiesterase domain-containing protein</fullName>
    </recommendedName>
</protein>
<dbReference type="EMBL" id="SHNP01000006">
    <property type="protein sequence ID" value="MCX2975247.1"/>
    <property type="molecule type" value="Genomic_DNA"/>
</dbReference>
<feature type="domain" description="PLD phosphodiesterase" evidence="1">
    <location>
        <begin position="27"/>
        <end position="54"/>
    </location>
</feature>
<dbReference type="PANTHER" id="PTHR21248">
    <property type="entry name" value="CARDIOLIPIN SYNTHASE"/>
    <property type="match status" value="1"/>
</dbReference>
<proteinExistence type="predicted"/>
<gene>
    <name evidence="2" type="ORF">EYC87_16825</name>
</gene>
<evidence type="ECO:0000259" key="1">
    <source>
        <dbReference type="PROSITE" id="PS50035"/>
    </source>
</evidence>
<dbReference type="RefSeq" id="WP_423243982.1">
    <property type="nucleotide sequence ID" value="NZ_SHNP01000006.1"/>
</dbReference>
<dbReference type="Pfam" id="PF13091">
    <property type="entry name" value="PLDc_2"/>
    <property type="match status" value="1"/>
</dbReference>
<dbReference type="PROSITE" id="PS50035">
    <property type="entry name" value="PLD"/>
    <property type="match status" value="1"/>
</dbReference>
<evidence type="ECO:0000313" key="3">
    <source>
        <dbReference type="Proteomes" id="UP001143307"/>
    </source>
</evidence>
<dbReference type="Proteomes" id="UP001143307">
    <property type="component" value="Unassembled WGS sequence"/>
</dbReference>
<dbReference type="InterPro" id="IPR001736">
    <property type="entry name" value="PLipase_D/transphosphatidylase"/>
</dbReference>
<name>A0ABT3SZ31_9GAMM</name>
<accession>A0ABT3SZ31</accession>
<keyword evidence="3" id="KW-1185">Reference proteome</keyword>